<dbReference type="OrthoDB" id="9805863at2"/>
<feature type="transmembrane region" description="Helical" evidence="5">
    <location>
        <begin position="71"/>
        <end position="89"/>
    </location>
</feature>
<keyword evidence="7" id="KW-1185">Reference proteome</keyword>
<keyword evidence="4 5" id="KW-0472">Membrane</keyword>
<dbReference type="InterPro" id="IPR002781">
    <property type="entry name" value="TM_pro_TauE-like"/>
</dbReference>
<evidence type="ECO:0000256" key="5">
    <source>
        <dbReference type="RuleBase" id="RU363041"/>
    </source>
</evidence>
<feature type="transmembrane region" description="Helical" evidence="5">
    <location>
        <begin position="197"/>
        <end position="218"/>
    </location>
</feature>
<dbReference type="PANTHER" id="PTHR43701:SF2">
    <property type="entry name" value="MEMBRANE TRANSPORTER PROTEIN YJNA-RELATED"/>
    <property type="match status" value="1"/>
</dbReference>
<feature type="transmembrane region" description="Helical" evidence="5">
    <location>
        <begin position="170"/>
        <end position="191"/>
    </location>
</feature>
<sequence length="247" mass="26073">MEILLISAIAFVLSFIFALGGIGSALVLVPVLHWLGVPFAEARPTSLFVNTLSLIGASVSNLRSGRLDLRLGSPIIIGSIAMAPIAAYASTFIDESALKLCFIAFLFMSSSMMLKPKRKTDREIYREKAPALTLFLIGALAGGSSGLLGVGGGGVVAPLMVLLGFNPKRIAMITALVVPFSSFTGFLAYWAMGNIHIPLVLCVGVAAALGGYLGTNYMQKHLAPGTVKKFLGAVIMLIGVKLLWQLF</sequence>
<evidence type="ECO:0000256" key="4">
    <source>
        <dbReference type="ARBA" id="ARBA00023136"/>
    </source>
</evidence>
<evidence type="ECO:0000256" key="3">
    <source>
        <dbReference type="ARBA" id="ARBA00022989"/>
    </source>
</evidence>
<feature type="transmembrane region" description="Helical" evidence="5">
    <location>
        <begin position="47"/>
        <end position="65"/>
    </location>
</feature>
<evidence type="ECO:0000256" key="2">
    <source>
        <dbReference type="ARBA" id="ARBA00022692"/>
    </source>
</evidence>
<proteinExistence type="inferred from homology"/>
<keyword evidence="3 5" id="KW-1133">Transmembrane helix</keyword>
<name>A0A1T4WG85_9BACT</name>
<evidence type="ECO:0000313" key="7">
    <source>
        <dbReference type="Proteomes" id="UP000189733"/>
    </source>
</evidence>
<feature type="transmembrane region" description="Helical" evidence="5">
    <location>
        <begin position="6"/>
        <end position="35"/>
    </location>
</feature>
<evidence type="ECO:0000313" key="6">
    <source>
        <dbReference type="EMBL" id="SKA76333.1"/>
    </source>
</evidence>
<dbReference type="GO" id="GO:0005886">
    <property type="term" value="C:plasma membrane"/>
    <property type="evidence" value="ECO:0007669"/>
    <property type="project" value="UniProtKB-SubCell"/>
</dbReference>
<evidence type="ECO:0000256" key="1">
    <source>
        <dbReference type="ARBA" id="ARBA00004141"/>
    </source>
</evidence>
<dbReference type="AlphaFoldDB" id="A0A1T4WG85"/>
<dbReference type="Pfam" id="PF01925">
    <property type="entry name" value="TauE"/>
    <property type="match status" value="1"/>
</dbReference>
<dbReference type="Proteomes" id="UP000189733">
    <property type="component" value="Unassembled WGS sequence"/>
</dbReference>
<feature type="transmembrane region" description="Helical" evidence="5">
    <location>
        <begin position="134"/>
        <end position="163"/>
    </location>
</feature>
<comment type="similarity">
    <text evidence="5">Belongs to the 4-toluene sulfonate uptake permease (TSUP) (TC 2.A.102) family.</text>
</comment>
<feature type="transmembrane region" description="Helical" evidence="5">
    <location>
        <begin position="230"/>
        <end position="246"/>
    </location>
</feature>
<dbReference type="EMBL" id="FUYA01000007">
    <property type="protein sequence ID" value="SKA76333.1"/>
    <property type="molecule type" value="Genomic_DNA"/>
</dbReference>
<dbReference type="PANTHER" id="PTHR43701">
    <property type="entry name" value="MEMBRANE TRANSPORTER PROTEIN MJ0441-RELATED"/>
    <property type="match status" value="1"/>
</dbReference>
<keyword evidence="2 5" id="KW-0812">Transmembrane</keyword>
<feature type="transmembrane region" description="Helical" evidence="5">
    <location>
        <begin position="96"/>
        <end position="114"/>
    </location>
</feature>
<keyword evidence="5" id="KW-1003">Cell membrane</keyword>
<comment type="subcellular location">
    <subcellularLocation>
        <location evidence="5">Cell membrane</location>
        <topology evidence="5">Multi-pass membrane protein</topology>
    </subcellularLocation>
    <subcellularLocation>
        <location evidence="1">Membrane</location>
        <topology evidence="1">Multi-pass membrane protein</topology>
    </subcellularLocation>
</comment>
<gene>
    <name evidence="6" type="ORF">SAMN02745702_02214</name>
</gene>
<accession>A0A1T4WG85</accession>
<dbReference type="InterPro" id="IPR051598">
    <property type="entry name" value="TSUP/Inactive_protease-like"/>
</dbReference>
<dbReference type="RefSeq" id="WP_078685495.1">
    <property type="nucleotide sequence ID" value="NZ_FUYA01000007.1"/>
</dbReference>
<dbReference type="STRING" id="1121442.SAMN02745702_02214"/>
<organism evidence="6 7">
    <name type="scientific">Desulfobaculum bizertense DSM 18034</name>
    <dbReference type="NCBI Taxonomy" id="1121442"/>
    <lineage>
        <taxon>Bacteria</taxon>
        <taxon>Pseudomonadati</taxon>
        <taxon>Thermodesulfobacteriota</taxon>
        <taxon>Desulfovibrionia</taxon>
        <taxon>Desulfovibrionales</taxon>
        <taxon>Desulfovibrionaceae</taxon>
        <taxon>Desulfobaculum</taxon>
    </lineage>
</organism>
<protein>
    <recommendedName>
        <fullName evidence="5">Probable membrane transporter protein</fullName>
    </recommendedName>
</protein>
<reference evidence="6 7" key="1">
    <citation type="submission" date="2017-02" db="EMBL/GenBank/DDBJ databases">
        <authorList>
            <person name="Peterson S.W."/>
        </authorList>
    </citation>
    <scope>NUCLEOTIDE SEQUENCE [LARGE SCALE GENOMIC DNA]</scope>
    <source>
        <strain evidence="6 7">DSM 18034</strain>
    </source>
</reference>